<protein>
    <submittedName>
        <fullName evidence="1">Uncharacterized protein</fullName>
    </submittedName>
</protein>
<gene>
    <name evidence="1" type="ORF">H3H45_09495</name>
</gene>
<dbReference type="Proteomes" id="UP000581189">
    <property type="component" value="Unassembled WGS sequence"/>
</dbReference>
<sequence>MTNQEIEQLKSLATFNQEKLDQVIEQAKAGYETSQNFVFQNPGEMLREIQKLYTLGYEPTSRYTHQFVLPAFYSVWLTKPLSTQQSELVDVMTQAEAAYRRDLEVYKAQWLEAAAQALLDAEEAKQSQAAQLKKDKRLAEITNQIKGTI</sequence>
<dbReference type="AlphaFoldDB" id="A0A7W4DBC1"/>
<comment type="caution">
    <text evidence="1">The sequence shown here is derived from an EMBL/GenBank/DDBJ whole genome shotgun (WGS) entry which is preliminary data.</text>
</comment>
<evidence type="ECO:0000313" key="1">
    <source>
        <dbReference type="EMBL" id="MBB1519469.1"/>
    </source>
</evidence>
<keyword evidence="2" id="KW-1185">Reference proteome</keyword>
<organism evidence="1 2">
    <name type="scientific">Aquipseudomonas guryensis</name>
    <dbReference type="NCBI Taxonomy" id="2759165"/>
    <lineage>
        <taxon>Bacteria</taxon>
        <taxon>Pseudomonadati</taxon>
        <taxon>Pseudomonadota</taxon>
        <taxon>Gammaproteobacteria</taxon>
        <taxon>Pseudomonadales</taxon>
        <taxon>Pseudomonadaceae</taxon>
        <taxon>Aquipseudomonas</taxon>
    </lineage>
</organism>
<evidence type="ECO:0000313" key="2">
    <source>
        <dbReference type="Proteomes" id="UP000581189"/>
    </source>
</evidence>
<dbReference type="RefSeq" id="WP_182833488.1">
    <property type="nucleotide sequence ID" value="NZ_JACJFN010000002.1"/>
</dbReference>
<dbReference type="EMBL" id="JACJFN010000002">
    <property type="protein sequence ID" value="MBB1519469.1"/>
    <property type="molecule type" value="Genomic_DNA"/>
</dbReference>
<proteinExistence type="predicted"/>
<reference evidence="1 2" key="1">
    <citation type="submission" date="2020-08" db="EMBL/GenBank/DDBJ databases">
        <authorList>
            <person name="Kim C.M."/>
        </authorList>
    </citation>
    <scope>NUCLEOTIDE SEQUENCE [LARGE SCALE GENOMIC DNA]</scope>
    <source>
        <strain evidence="1 2">SR9</strain>
    </source>
</reference>
<name>A0A7W4DBC1_9GAMM</name>
<accession>A0A7W4DBC1</accession>